<proteinExistence type="predicted"/>
<dbReference type="AlphaFoldDB" id="A0A0B2URA6"/>
<gene>
    <name evidence="2" type="ORF">Tcan_00862</name>
</gene>
<feature type="non-terminal residue" evidence="2">
    <location>
        <position position="105"/>
    </location>
</feature>
<dbReference type="Proteomes" id="UP000031036">
    <property type="component" value="Unassembled WGS sequence"/>
</dbReference>
<name>A0A0B2URA6_TOXCA</name>
<evidence type="ECO:0000313" key="2">
    <source>
        <dbReference type="EMBL" id="KHN71923.1"/>
    </source>
</evidence>
<evidence type="ECO:0000256" key="1">
    <source>
        <dbReference type="SAM" id="Coils"/>
    </source>
</evidence>
<accession>A0A0B2URA6</accession>
<dbReference type="OrthoDB" id="5877729at2759"/>
<dbReference type="EMBL" id="JPKZ01013342">
    <property type="protein sequence ID" value="KHN71923.1"/>
    <property type="molecule type" value="Genomic_DNA"/>
</dbReference>
<protein>
    <submittedName>
        <fullName evidence="2">Uncharacterized protein</fullName>
    </submittedName>
</protein>
<organism evidence="2 3">
    <name type="scientific">Toxocara canis</name>
    <name type="common">Canine roundworm</name>
    <dbReference type="NCBI Taxonomy" id="6265"/>
    <lineage>
        <taxon>Eukaryota</taxon>
        <taxon>Metazoa</taxon>
        <taxon>Ecdysozoa</taxon>
        <taxon>Nematoda</taxon>
        <taxon>Chromadorea</taxon>
        <taxon>Rhabditida</taxon>
        <taxon>Spirurina</taxon>
        <taxon>Ascaridomorpha</taxon>
        <taxon>Ascaridoidea</taxon>
        <taxon>Toxocaridae</taxon>
        <taxon>Toxocara</taxon>
    </lineage>
</organism>
<feature type="coiled-coil region" evidence="1">
    <location>
        <begin position="31"/>
        <end position="58"/>
    </location>
</feature>
<comment type="caution">
    <text evidence="2">The sequence shown here is derived from an EMBL/GenBank/DDBJ whole genome shotgun (WGS) entry which is preliminary data.</text>
</comment>
<keyword evidence="3" id="KW-1185">Reference proteome</keyword>
<reference evidence="2 3" key="1">
    <citation type="submission" date="2014-11" db="EMBL/GenBank/DDBJ databases">
        <title>Genetic blueprint of the zoonotic pathogen Toxocara canis.</title>
        <authorList>
            <person name="Zhu X.-Q."/>
            <person name="Korhonen P.K."/>
            <person name="Cai H."/>
            <person name="Young N.D."/>
            <person name="Nejsum P."/>
            <person name="von Samson-Himmelstjerna G."/>
            <person name="Boag P.R."/>
            <person name="Tan P."/>
            <person name="Li Q."/>
            <person name="Min J."/>
            <person name="Yang Y."/>
            <person name="Wang X."/>
            <person name="Fang X."/>
            <person name="Hall R.S."/>
            <person name="Hofmann A."/>
            <person name="Sternberg P.W."/>
            <person name="Jex A.R."/>
            <person name="Gasser R.B."/>
        </authorList>
    </citation>
    <scope>NUCLEOTIDE SEQUENCE [LARGE SCALE GENOMIC DNA]</scope>
    <source>
        <strain evidence="2">PN_DK_2014</strain>
    </source>
</reference>
<feature type="non-terminal residue" evidence="2">
    <location>
        <position position="1"/>
    </location>
</feature>
<evidence type="ECO:0000313" key="3">
    <source>
        <dbReference type="Proteomes" id="UP000031036"/>
    </source>
</evidence>
<keyword evidence="1" id="KW-0175">Coiled coil</keyword>
<sequence>DESCLTKEELDHIEYIKRLAEQSSFEKALREKDASREVDKLKTEYELTQEEIDHIESVKRMAEWEVNEPLIREQVTAQTIERDSFSVEKVDSFAGREQEELDGQA</sequence>